<accession>A0A1F7RM23</accession>
<dbReference type="InterPro" id="IPR050243">
    <property type="entry name" value="PHP_phosphatase"/>
</dbReference>
<sequence>MNLHNHSIFSDGKYPVNSLIQQGINSGVKLLGICDHAGTMKTSSLAFPSISRYRRIVRNIAKHFTSKIRVLVGIELDSSINRTPELHNLPYDEINKLDYILFEYISNPNWNGLNLQQMGYIKRKLGIPLGLAHPDLSFLCNDLSIDQVLDILENNSIFIELSARNPSKYRNFPEFFKKLHKRNINISLGTDTHNCLEDIGSILDPINFVKEMDLQDHLISRFFL</sequence>
<dbReference type="SUPFAM" id="SSF89550">
    <property type="entry name" value="PHP domain-like"/>
    <property type="match status" value="1"/>
</dbReference>
<dbReference type="InterPro" id="IPR016195">
    <property type="entry name" value="Pol/histidinol_Pase-like"/>
</dbReference>
<dbReference type="SMART" id="SM00481">
    <property type="entry name" value="POLIIIAc"/>
    <property type="match status" value="1"/>
</dbReference>
<dbReference type="Gene3D" id="3.20.20.140">
    <property type="entry name" value="Metal-dependent hydrolases"/>
    <property type="match status" value="1"/>
</dbReference>
<gene>
    <name evidence="2" type="ORF">A2161_13605</name>
</gene>
<dbReference type="GO" id="GO:0042578">
    <property type="term" value="F:phosphoric ester hydrolase activity"/>
    <property type="evidence" value="ECO:0007669"/>
    <property type="project" value="TreeGrafter"/>
</dbReference>
<dbReference type="AlphaFoldDB" id="A0A1F7RM23"/>
<dbReference type="PANTHER" id="PTHR36928">
    <property type="entry name" value="PHOSPHATASE YCDX-RELATED"/>
    <property type="match status" value="1"/>
</dbReference>
<dbReference type="InterPro" id="IPR004013">
    <property type="entry name" value="PHP_dom"/>
</dbReference>
<evidence type="ECO:0000313" key="3">
    <source>
        <dbReference type="Proteomes" id="UP000179266"/>
    </source>
</evidence>
<dbReference type="EMBL" id="MGDD01000316">
    <property type="protein sequence ID" value="OGL42563.1"/>
    <property type="molecule type" value="Genomic_DNA"/>
</dbReference>
<reference evidence="2 3" key="1">
    <citation type="journal article" date="2016" name="Nat. Commun.">
        <title>Thousands of microbial genomes shed light on interconnected biogeochemical processes in an aquifer system.</title>
        <authorList>
            <person name="Anantharaman K."/>
            <person name="Brown C.T."/>
            <person name="Hug L.A."/>
            <person name="Sharon I."/>
            <person name="Castelle C.J."/>
            <person name="Probst A.J."/>
            <person name="Thomas B.C."/>
            <person name="Singh A."/>
            <person name="Wilkins M.J."/>
            <person name="Karaoz U."/>
            <person name="Brodie E.L."/>
            <person name="Williams K.H."/>
            <person name="Hubbard S.S."/>
            <person name="Banfield J.F."/>
        </authorList>
    </citation>
    <scope>NUCLEOTIDE SEQUENCE [LARGE SCALE GENOMIC DNA]</scope>
</reference>
<proteinExistence type="predicted"/>
<dbReference type="GO" id="GO:0008270">
    <property type="term" value="F:zinc ion binding"/>
    <property type="evidence" value="ECO:0007669"/>
    <property type="project" value="TreeGrafter"/>
</dbReference>
<dbReference type="PANTHER" id="PTHR36928:SF1">
    <property type="entry name" value="PHOSPHATASE YCDX-RELATED"/>
    <property type="match status" value="1"/>
</dbReference>
<dbReference type="Pfam" id="PF02811">
    <property type="entry name" value="PHP"/>
    <property type="match status" value="1"/>
</dbReference>
<protein>
    <recommendedName>
        <fullName evidence="1">Polymerase/histidinol phosphatase N-terminal domain-containing protein</fullName>
    </recommendedName>
</protein>
<comment type="caution">
    <text evidence="2">The sequence shown here is derived from an EMBL/GenBank/DDBJ whole genome shotgun (WGS) entry which is preliminary data.</text>
</comment>
<organism evidence="2 3">
    <name type="scientific">Candidatus Schekmanbacteria bacterium RBG_13_48_7</name>
    <dbReference type="NCBI Taxonomy" id="1817878"/>
    <lineage>
        <taxon>Bacteria</taxon>
        <taxon>Candidatus Schekmaniibacteriota</taxon>
    </lineage>
</organism>
<name>A0A1F7RM23_9BACT</name>
<dbReference type="GO" id="GO:0005829">
    <property type="term" value="C:cytosol"/>
    <property type="evidence" value="ECO:0007669"/>
    <property type="project" value="TreeGrafter"/>
</dbReference>
<feature type="domain" description="Polymerase/histidinol phosphatase N-terminal" evidence="1">
    <location>
        <begin position="1"/>
        <end position="80"/>
    </location>
</feature>
<evidence type="ECO:0000259" key="1">
    <source>
        <dbReference type="SMART" id="SM00481"/>
    </source>
</evidence>
<dbReference type="InterPro" id="IPR003141">
    <property type="entry name" value="Pol/His_phosphatase_N"/>
</dbReference>
<evidence type="ECO:0000313" key="2">
    <source>
        <dbReference type="EMBL" id="OGL42563.1"/>
    </source>
</evidence>
<dbReference type="Proteomes" id="UP000179266">
    <property type="component" value="Unassembled WGS sequence"/>
</dbReference>